<keyword evidence="2" id="KW-0547">Nucleotide-binding</keyword>
<dbReference type="Gene3D" id="3.40.50.300">
    <property type="entry name" value="P-loop containing nucleotide triphosphate hydrolases"/>
    <property type="match status" value="1"/>
</dbReference>
<dbReference type="Gene3D" id="3.30.300.160">
    <property type="entry name" value="Type II secretion system, protein E, N-terminal domain"/>
    <property type="match status" value="1"/>
</dbReference>
<feature type="non-terminal residue" evidence="5">
    <location>
        <position position="406"/>
    </location>
</feature>
<dbReference type="InterPro" id="IPR037257">
    <property type="entry name" value="T2SS_E_N_sf"/>
</dbReference>
<evidence type="ECO:0000256" key="2">
    <source>
        <dbReference type="ARBA" id="ARBA00022741"/>
    </source>
</evidence>
<proteinExistence type="inferred from homology"/>
<dbReference type="Pfam" id="PF05157">
    <property type="entry name" value="MshEN"/>
    <property type="match status" value="1"/>
</dbReference>
<evidence type="ECO:0000256" key="1">
    <source>
        <dbReference type="ARBA" id="ARBA00006611"/>
    </source>
</evidence>
<dbReference type="SUPFAM" id="SSF160246">
    <property type="entry name" value="EspE N-terminal domain-like"/>
    <property type="match status" value="1"/>
</dbReference>
<name>A0A1G2PYW1_9BACT</name>
<accession>A0A1G2PYW1</accession>
<dbReference type="PANTHER" id="PTHR30258:SF1">
    <property type="entry name" value="PROTEIN TRANSPORT PROTEIN HOFB HOMOLOG"/>
    <property type="match status" value="1"/>
</dbReference>
<protein>
    <recommendedName>
        <fullName evidence="4">Bacterial type II secretion system protein E domain-containing protein</fullName>
    </recommendedName>
</protein>
<dbReference type="GO" id="GO:0016887">
    <property type="term" value="F:ATP hydrolysis activity"/>
    <property type="evidence" value="ECO:0007669"/>
    <property type="project" value="TreeGrafter"/>
</dbReference>
<keyword evidence="3" id="KW-0067">ATP-binding</keyword>
<dbReference type="PANTHER" id="PTHR30258">
    <property type="entry name" value="TYPE II SECRETION SYSTEM PROTEIN GSPE-RELATED"/>
    <property type="match status" value="1"/>
</dbReference>
<dbReference type="Gene3D" id="3.30.450.90">
    <property type="match status" value="1"/>
</dbReference>
<dbReference type="InterPro" id="IPR001482">
    <property type="entry name" value="T2SS/T4SS_dom"/>
</dbReference>
<gene>
    <name evidence="5" type="ORF">A2991_03935</name>
</gene>
<organism evidence="5 6">
    <name type="scientific">Candidatus Terrybacteria bacterium RIFCSPLOWO2_01_FULL_58_14</name>
    <dbReference type="NCBI Taxonomy" id="1802369"/>
    <lineage>
        <taxon>Bacteria</taxon>
        <taxon>Candidatus Terryibacteriota</taxon>
    </lineage>
</organism>
<sequence>MHIATEDLKQLILGSRLVGLEALTRAVNEAVKAKRDVSEALVETGIISEAFLVDLLAQYFNVPKADLHSKPIPPEALQLLPESYAKAHNVVAFGLGSDEAGQQYVQIAMRDPGDLETRSYVENKLSIPARVAIASLSELDEAFRQYRFGIASEFSQEIETKLKEFSAAGQEQDLAQLATALPVVSIIERILEHAVSLRASDIHFEPFEEFFLIRYRVDGVLRDVLILPGSVAPIFVARVKVLANLRVDEHLAPQDGRFTFQMERERIDVRVSIVPVFWGEKTVMRLLRSSVRLTSLQALGFGDSGQQALAEEMQRSHGMMLVTGPTGSGKTTTLYAVLQLLNRPGVNISTIEDPAEYTIPRVNQTQVNVQAGMTFATGLRAFLRQDPDILMVGEIRDTETTELAIH</sequence>
<comment type="caution">
    <text evidence="5">The sequence shown here is derived from an EMBL/GenBank/DDBJ whole genome shotgun (WGS) entry which is preliminary data.</text>
</comment>
<dbReference type="Pfam" id="PF00437">
    <property type="entry name" value="T2SSE"/>
    <property type="match status" value="1"/>
</dbReference>
<dbReference type="GO" id="GO:0005524">
    <property type="term" value="F:ATP binding"/>
    <property type="evidence" value="ECO:0007669"/>
    <property type="project" value="UniProtKB-KW"/>
</dbReference>
<dbReference type="SUPFAM" id="SSF52540">
    <property type="entry name" value="P-loop containing nucleoside triphosphate hydrolases"/>
    <property type="match status" value="1"/>
</dbReference>
<dbReference type="EMBL" id="MHSZ01000014">
    <property type="protein sequence ID" value="OHA53518.1"/>
    <property type="molecule type" value="Genomic_DNA"/>
</dbReference>
<dbReference type="InterPro" id="IPR007831">
    <property type="entry name" value="T2SS_GspE_N"/>
</dbReference>
<evidence type="ECO:0000256" key="3">
    <source>
        <dbReference type="ARBA" id="ARBA00022840"/>
    </source>
</evidence>
<reference evidence="5 6" key="1">
    <citation type="journal article" date="2016" name="Nat. Commun.">
        <title>Thousands of microbial genomes shed light on interconnected biogeochemical processes in an aquifer system.</title>
        <authorList>
            <person name="Anantharaman K."/>
            <person name="Brown C.T."/>
            <person name="Hug L.A."/>
            <person name="Sharon I."/>
            <person name="Castelle C.J."/>
            <person name="Probst A.J."/>
            <person name="Thomas B.C."/>
            <person name="Singh A."/>
            <person name="Wilkins M.J."/>
            <person name="Karaoz U."/>
            <person name="Brodie E.L."/>
            <person name="Williams K.H."/>
            <person name="Hubbard S.S."/>
            <person name="Banfield J.F."/>
        </authorList>
    </citation>
    <scope>NUCLEOTIDE SEQUENCE [LARGE SCALE GENOMIC DNA]</scope>
</reference>
<dbReference type="PROSITE" id="PS00662">
    <property type="entry name" value="T2SP_E"/>
    <property type="match status" value="1"/>
</dbReference>
<evidence type="ECO:0000313" key="6">
    <source>
        <dbReference type="Proteomes" id="UP000177865"/>
    </source>
</evidence>
<comment type="similarity">
    <text evidence="1">Belongs to the GSP E family.</text>
</comment>
<feature type="domain" description="Bacterial type II secretion system protein E" evidence="4">
    <location>
        <begin position="383"/>
        <end position="397"/>
    </location>
</feature>
<evidence type="ECO:0000313" key="5">
    <source>
        <dbReference type="EMBL" id="OHA53518.1"/>
    </source>
</evidence>
<dbReference type="Proteomes" id="UP000177865">
    <property type="component" value="Unassembled WGS sequence"/>
</dbReference>
<dbReference type="InterPro" id="IPR027417">
    <property type="entry name" value="P-loop_NTPase"/>
</dbReference>
<evidence type="ECO:0000259" key="4">
    <source>
        <dbReference type="PROSITE" id="PS00662"/>
    </source>
</evidence>
<dbReference type="GO" id="GO:0005886">
    <property type="term" value="C:plasma membrane"/>
    <property type="evidence" value="ECO:0007669"/>
    <property type="project" value="TreeGrafter"/>
</dbReference>
<dbReference type="AlphaFoldDB" id="A0A1G2PYW1"/>